<evidence type="ECO:0000256" key="3">
    <source>
        <dbReference type="ARBA" id="ARBA00022898"/>
    </source>
</evidence>
<dbReference type="InterPro" id="IPR015421">
    <property type="entry name" value="PyrdxlP-dep_Trfase_major"/>
</dbReference>
<dbReference type="InterPro" id="IPR001597">
    <property type="entry name" value="ArAA_b-elim_lyase/Thr_aldolase"/>
</dbReference>
<dbReference type="PANTHER" id="PTHR48097">
    <property type="entry name" value="L-THREONINE ALDOLASE-RELATED"/>
    <property type="match status" value="1"/>
</dbReference>
<dbReference type="CDD" id="cd06502">
    <property type="entry name" value="TA_like"/>
    <property type="match status" value="1"/>
</dbReference>
<evidence type="ECO:0000256" key="5">
    <source>
        <dbReference type="PIRSR" id="PIRSR017617-1"/>
    </source>
</evidence>
<proteinExistence type="inferred from homology"/>
<comment type="caution">
    <text evidence="8">The sequence shown here is derived from an EMBL/GenBank/DDBJ whole genome shotgun (WGS) entry which is preliminary data.</text>
</comment>
<protein>
    <submittedName>
        <fullName evidence="8">Aminotransferase class I/II-fold pyridoxal phosphate-dependent enzyme</fullName>
    </submittedName>
</protein>
<evidence type="ECO:0000256" key="1">
    <source>
        <dbReference type="ARBA" id="ARBA00001933"/>
    </source>
</evidence>
<dbReference type="PANTHER" id="PTHR48097:SF9">
    <property type="entry name" value="L-THREONINE ALDOLASE"/>
    <property type="match status" value="1"/>
</dbReference>
<sequence length="342" mass="37753">MKIIDLRSDTVTKPSQEMRKAMYEAEVGDDVFKEDPTVNRLEAYAAELLGKEAALFVTSGVMGNQICLNVLTNPGDEVICERDAHIFNYESASPAKLSGIQLLPVEGKDGVITAEQVEPLIRPSSAYYMPRTKVIEVENTHNRASGAIWPLEKIIDLKNLAKKYNLFYHLDGARIWNASVATGISVKEYASHFDTVSCCLSKGLGAPVGSIIAGTKEFIKEAYKIRKSWGGGMRQAGILAAAGLYALQNNIERLKEDHEKAKYLAQRISENPNLEINLDAVQTNIILFKPLKLSVEEGIKRCKDEGLLLSVGKIDLIRAVTHLDVSFDEVRKAADIIDSVFN</sequence>
<feature type="modified residue" description="N6-(pyridoxal phosphate)lysine" evidence="5">
    <location>
        <position position="202"/>
    </location>
</feature>
<dbReference type="Pfam" id="PF01212">
    <property type="entry name" value="Beta_elim_lyase"/>
    <property type="match status" value="1"/>
</dbReference>
<comment type="cofactor">
    <cofactor evidence="1">
        <name>pyridoxal 5'-phosphate</name>
        <dbReference type="ChEBI" id="CHEBI:597326"/>
    </cofactor>
</comment>
<dbReference type="InterPro" id="IPR015422">
    <property type="entry name" value="PyrdxlP-dep_Trfase_small"/>
</dbReference>
<dbReference type="GO" id="GO:0006545">
    <property type="term" value="P:glycine biosynthetic process"/>
    <property type="evidence" value="ECO:0007669"/>
    <property type="project" value="TreeGrafter"/>
</dbReference>
<dbReference type="GO" id="GO:0006567">
    <property type="term" value="P:L-threonine catabolic process"/>
    <property type="evidence" value="ECO:0007669"/>
    <property type="project" value="TreeGrafter"/>
</dbReference>
<evidence type="ECO:0000256" key="6">
    <source>
        <dbReference type="SAM" id="Coils"/>
    </source>
</evidence>
<comment type="similarity">
    <text evidence="2">Belongs to the threonine aldolase family.</text>
</comment>
<dbReference type="Gene3D" id="3.90.1150.10">
    <property type="entry name" value="Aspartate Aminotransferase, domain 1"/>
    <property type="match status" value="1"/>
</dbReference>
<keyword evidence="8" id="KW-0808">Transferase</keyword>
<dbReference type="GO" id="GO:0008483">
    <property type="term" value="F:transaminase activity"/>
    <property type="evidence" value="ECO:0007669"/>
    <property type="project" value="UniProtKB-KW"/>
</dbReference>
<feature type="coiled-coil region" evidence="6">
    <location>
        <begin position="244"/>
        <end position="271"/>
    </location>
</feature>
<dbReference type="Gene3D" id="3.40.640.10">
    <property type="entry name" value="Type I PLP-dependent aspartate aminotransferase-like (Major domain)"/>
    <property type="match status" value="1"/>
</dbReference>
<dbReference type="GO" id="GO:0005829">
    <property type="term" value="C:cytosol"/>
    <property type="evidence" value="ECO:0007669"/>
    <property type="project" value="TreeGrafter"/>
</dbReference>
<dbReference type="EMBL" id="DSUJ01000008">
    <property type="protein sequence ID" value="HFI90677.1"/>
    <property type="molecule type" value="Genomic_DNA"/>
</dbReference>
<evidence type="ECO:0000256" key="2">
    <source>
        <dbReference type="ARBA" id="ARBA00006966"/>
    </source>
</evidence>
<keyword evidence="6" id="KW-0175">Coiled coil</keyword>
<keyword evidence="3" id="KW-0663">Pyridoxal phosphate</keyword>
<dbReference type="AlphaFoldDB" id="A0A7V3E6U9"/>
<gene>
    <name evidence="8" type="ORF">ENS31_03980</name>
</gene>
<reference evidence="8" key="1">
    <citation type="journal article" date="2020" name="mSystems">
        <title>Genome- and Community-Level Interaction Insights into Carbon Utilization and Element Cycling Functions of Hydrothermarchaeota in Hydrothermal Sediment.</title>
        <authorList>
            <person name="Zhou Z."/>
            <person name="Liu Y."/>
            <person name="Xu W."/>
            <person name="Pan J."/>
            <person name="Luo Z.H."/>
            <person name="Li M."/>
        </authorList>
    </citation>
    <scope>NUCLEOTIDE SEQUENCE [LARGE SCALE GENOMIC DNA]</scope>
    <source>
        <strain evidence="8">SpSt-479</strain>
    </source>
</reference>
<evidence type="ECO:0000256" key="4">
    <source>
        <dbReference type="ARBA" id="ARBA00023239"/>
    </source>
</evidence>
<evidence type="ECO:0000259" key="7">
    <source>
        <dbReference type="Pfam" id="PF01212"/>
    </source>
</evidence>
<evidence type="ECO:0000313" key="8">
    <source>
        <dbReference type="EMBL" id="HFI90677.1"/>
    </source>
</evidence>
<name>A0A7V3E6U9_9BACT</name>
<dbReference type="FunFam" id="3.40.640.10:FF:000030">
    <property type="entry name" value="Low-specificity L-threonine aldolase"/>
    <property type="match status" value="1"/>
</dbReference>
<dbReference type="InterPro" id="IPR023603">
    <property type="entry name" value="Low_specificity_L-TA-like"/>
</dbReference>
<accession>A0A7V3E6U9</accession>
<dbReference type="InterPro" id="IPR015424">
    <property type="entry name" value="PyrdxlP-dep_Trfase"/>
</dbReference>
<dbReference type="SUPFAM" id="SSF53383">
    <property type="entry name" value="PLP-dependent transferases"/>
    <property type="match status" value="1"/>
</dbReference>
<organism evidence="8">
    <name type="scientific">Ignavibacterium album</name>
    <dbReference type="NCBI Taxonomy" id="591197"/>
    <lineage>
        <taxon>Bacteria</taxon>
        <taxon>Pseudomonadati</taxon>
        <taxon>Ignavibacteriota</taxon>
        <taxon>Ignavibacteria</taxon>
        <taxon>Ignavibacteriales</taxon>
        <taxon>Ignavibacteriaceae</taxon>
        <taxon>Ignavibacterium</taxon>
    </lineage>
</organism>
<dbReference type="NCBIfam" id="NF041359">
    <property type="entry name" value="GntG_guanitoxin"/>
    <property type="match status" value="1"/>
</dbReference>
<keyword evidence="4" id="KW-0456">Lyase</keyword>
<feature type="domain" description="Aromatic amino acid beta-eliminating lyase/threonine aldolase" evidence="7">
    <location>
        <begin position="5"/>
        <end position="287"/>
    </location>
</feature>
<dbReference type="PIRSF" id="PIRSF017617">
    <property type="entry name" value="Thr_aldolase"/>
    <property type="match status" value="1"/>
</dbReference>
<keyword evidence="8" id="KW-0032">Aminotransferase</keyword>
<dbReference type="GO" id="GO:0008732">
    <property type="term" value="F:L-allo-threonine aldolase activity"/>
    <property type="evidence" value="ECO:0007669"/>
    <property type="project" value="TreeGrafter"/>
</dbReference>